<name>A0AAE0Q9I7_9TELE</name>
<dbReference type="AlphaFoldDB" id="A0AAE0Q9I7"/>
<feature type="domain" description="Integrase p58-like C-terminal" evidence="2">
    <location>
        <begin position="224"/>
        <end position="258"/>
    </location>
</feature>
<protein>
    <recommendedName>
        <fullName evidence="2">Integrase p58-like C-terminal domain-containing protein</fullName>
    </recommendedName>
</protein>
<gene>
    <name evidence="3" type="ORF">QTP70_024625</name>
</gene>
<comment type="caution">
    <text evidence="3">The sequence shown here is derived from an EMBL/GenBank/DDBJ whole genome shotgun (WGS) entry which is preliminary data.</text>
</comment>
<feature type="region of interest" description="Disordered" evidence="1">
    <location>
        <begin position="1"/>
        <end position="24"/>
    </location>
</feature>
<keyword evidence="4" id="KW-1185">Reference proteome</keyword>
<organism evidence="3 4">
    <name type="scientific">Hemibagrus guttatus</name>
    <dbReference type="NCBI Taxonomy" id="175788"/>
    <lineage>
        <taxon>Eukaryota</taxon>
        <taxon>Metazoa</taxon>
        <taxon>Chordata</taxon>
        <taxon>Craniata</taxon>
        <taxon>Vertebrata</taxon>
        <taxon>Euteleostomi</taxon>
        <taxon>Actinopterygii</taxon>
        <taxon>Neopterygii</taxon>
        <taxon>Teleostei</taxon>
        <taxon>Ostariophysi</taxon>
        <taxon>Siluriformes</taxon>
        <taxon>Bagridae</taxon>
        <taxon>Hemibagrus</taxon>
    </lineage>
</organism>
<sequence length="346" mass="38998">MALNSSPSDRRTQQRLKADHHATTEALPRSWTNATCLLPPGLSSSPGEDHDCRLPDTPSGKTSLTCYSGGGYGRWMQDRHPGSASRNIVRELLMLFSHVGIPKDILTDQGMPFISRLIVDLSAFTGFTPFELLFGQQPLGLLDVAHEAWERQHLLFHSVIDYVQDMQARIDRVGPIIKEHIKAPQRNLQRTYKQPAQPWTFHDGDQIMLLVPNTACKFLAKCQGPYTVLEWVGPVNYWLQQPSKHADTQLYHINILKKWLLAQLAVSMFASAATDPQESALVRRGEELSPTQQQDLKELIDQLSDVFLSTPGLPQLVQHEIKTPPGMVVRNRVPEAHRQAIEQEVE</sequence>
<feature type="compositionally biased region" description="Basic and acidic residues" evidence="1">
    <location>
        <begin position="8"/>
        <end position="23"/>
    </location>
</feature>
<accession>A0AAE0Q9I7</accession>
<evidence type="ECO:0000256" key="1">
    <source>
        <dbReference type="SAM" id="MobiDB-lite"/>
    </source>
</evidence>
<evidence type="ECO:0000313" key="3">
    <source>
        <dbReference type="EMBL" id="KAK3515596.1"/>
    </source>
</evidence>
<reference evidence="3" key="1">
    <citation type="submission" date="2023-06" db="EMBL/GenBank/DDBJ databases">
        <title>Male Hemibagrus guttatus genome.</title>
        <authorList>
            <person name="Bian C."/>
        </authorList>
    </citation>
    <scope>NUCLEOTIDE SEQUENCE</scope>
    <source>
        <strain evidence="3">Male_cb2023</strain>
        <tissue evidence="3">Muscle</tissue>
    </source>
</reference>
<dbReference type="InterPro" id="IPR054465">
    <property type="entry name" value="Integrase_p58-like_C"/>
</dbReference>
<feature type="region of interest" description="Disordered" evidence="1">
    <location>
        <begin position="38"/>
        <end position="57"/>
    </location>
</feature>
<dbReference type="Pfam" id="PF22938">
    <property type="entry name" value="Integrase_p58_C"/>
    <property type="match status" value="1"/>
</dbReference>
<evidence type="ECO:0000259" key="2">
    <source>
        <dbReference type="Pfam" id="PF22938"/>
    </source>
</evidence>
<evidence type="ECO:0000313" key="4">
    <source>
        <dbReference type="Proteomes" id="UP001274896"/>
    </source>
</evidence>
<proteinExistence type="predicted"/>
<dbReference type="Proteomes" id="UP001274896">
    <property type="component" value="Unassembled WGS sequence"/>
</dbReference>
<dbReference type="EMBL" id="JAUCMX010000020">
    <property type="protein sequence ID" value="KAK3515596.1"/>
    <property type="molecule type" value="Genomic_DNA"/>
</dbReference>